<evidence type="ECO:0000313" key="2">
    <source>
        <dbReference type="Proteomes" id="UP001156919"/>
    </source>
</evidence>
<accession>A0A976UAI6</accession>
<proteinExistence type="predicted"/>
<dbReference type="Proteomes" id="UP001156919">
    <property type="component" value="Segment"/>
</dbReference>
<dbReference type="EMBL" id="ON649699">
    <property type="protein sequence ID" value="UVF62312.1"/>
    <property type="molecule type" value="Genomic_DNA"/>
</dbReference>
<organism evidence="1 2">
    <name type="scientific">Nitrososphaeria virus YSH_462411</name>
    <dbReference type="NCBI Taxonomy" id="3071321"/>
    <lineage>
        <taxon>Viruses</taxon>
        <taxon>Duplodnaviria</taxon>
        <taxon>Heunggongvirae</taxon>
        <taxon>Uroviricota</taxon>
        <taxon>Caudoviricetes</taxon>
        <taxon>Juravirales</taxon>
        <taxon>Yangangviridae</taxon>
        <taxon>Nohelivirus</taxon>
        <taxon>Nohelivirus yangshanense</taxon>
    </lineage>
</organism>
<evidence type="ECO:0000313" key="1">
    <source>
        <dbReference type="EMBL" id="UVF62312.1"/>
    </source>
</evidence>
<reference evidence="1 2" key="1">
    <citation type="submission" date="2022-05" db="EMBL/GenBank/DDBJ databases">
        <title>Diverse viruses of marine archaea discovered using metagenomics.</title>
        <authorList>
            <person name="Zhou Y."/>
        </authorList>
    </citation>
    <scope>NUCLEOTIDE SEQUENCE [LARGE SCALE GENOMIC DNA]</scope>
    <source>
        <strain evidence="1">YSH_462411</strain>
    </source>
</reference>
<sequence length="31" mass="3729">MCSKCNVRMDVYRTGEDDYEAECPKCWRLIN</sequence>
<keyword evidence="2" id="KW-1185">Reference proteome</keyword>
<name>A0A976UAI6_9CAUD</name>
<protein>
    <submittedName>
        <fullName evidence="1">Uncharacterized protein</fullName>
    </submittedName>
</protein>